<name>A0A9W7FR03_9STRA</name>
<proteinExistence type="predicted"/>
<dbReference type="GO" id="GO:0016279">
    <property type="term" value="F:protein-lysine N-methyltransferase activity"/>
    <property type="evidence" value="ECO:0007669"/>
    <property type="project" value="TreeGrafter"/>
</dbReference>
<dbReference type="InterPro" id="IPR046341">
    <property type="entry name" value="SET_dom_sf"/>
</dbReference>
<comment type="caution">
    <text evidence="2">The sequence shown here is derived from an EMBL/GenBank/DDBJ whole genome shotgun (WGS) entry which is preliminary data.</text>
</comment>
<feature type="signal peptide" evidence="1">
    <location>
        <begin position="1"/>
        <end position="22"/>
    </location>
</feature>
<keyword evidence="3" id="KW-1185">Reference proteome</keyword>
<dbReference type="AlphaFoldDB" id="A0A9W7FR03"/>
<dbReference type="EMBL" id="BRXW01000256">
    <property type="protein sequence ID" value="GMI16575.1"/>
    <property type="molecule type" value="Genomic_DNA"/>
</dbReference>
<dbReference type="Proteomes" id="UP001165122">
    <property type="component" value="Unassembled WGS sequence"/>
</dbReference>
<dbReference type="OrthoDB" id="441812at2759"/>
<reference evidence="3" key="1">
    <citation type="journal article" date="2023" name="Commun. Biol.">
        <title>Genome analysis of Parmales, the sister group of diatoms, reveals the evolutionary specialization of diatoms from phago-mixotrophs to photoautotrophs.</title>
        <authorList>
            <person name="Ban H."/>
            <person name="Sato S."/>
            <person name="Yoshikawa S."/>
            <person name="Yamada K."/>
            <person name="Nakamura Y."/>
            <person name="Ichinomiya M."/>
            <person name="Sato N."/>
            <person name="Blanc-Mathieu R."/>
            <person name="Endo H."/>
            <person name="Kuwata A."/>
            <person name="Ogata H."/>
        </authorList>
    </citation>
    <scope>NUCLEOTIDE SEQUENCE [LARGE SCALE GENOMIC DNA]</scope>
    <source>
        <strain evidence="3">NIES 3700</strain>
    </source>
</reference>
<evidence type="ECO:0000256" key="1">
    <source>
        <dbReference type="SAM" id="SignalP"/>
    </source>
</evidence>
<dbReference type="CDD" id="cd10527">
    <property type="entry name" value="SET_LSMT"/>
    <property type="match status" value="2"/>
</dbReference>
<keyword evidence="1" id="KW-0732">Signal</keyword>
<dbReference type="PANTHER" id="PTHR13271">
    <property type="entry name" value="UNCHARACTERIZED PUTATIVE METHYLTRANSFERASE"/>
    <property type="match status" value="1"/>
</dbReference>
<gene>
    <name evidence="2" type="ORF">TrLO_g9771</name>
</gene>
<evidence type="ECO:0000313" key="3">
    <source>
        <dbReference type="Proteomes" id="UP001165122"/>
    </source>
</evidence>
<dbReference type="PANTHER" id="PTHR13271:SF121">
    <property type="entry name" value="SET DOMAIN-CONTAINING PROTEIN"/>
    <property type="match status" value="1"/>
</dbReference>
<sequence>MMAPSTPLLLTLLLSVLVCVNADWLSSLLSSPKKAQAPPSNIPPPSNSNPNLTFLKWFTNNGGYVNPAITLSVFEMYGRGLKVLDGSLVSHLEVLFSAPSNIILTKSKIMDLYDDSTTKRGIDEVVNDDYAIALELCVQCALGPHSKWDAYLNVLPHHVSNLETFTAHELALLDSASLEKLGNQMQERTTRQYAAVSGLLKNMAEVSGQKAKIPKMGFEMTATRCLSFESFRHYTSIVASRAMVISGEKHLTPLADMPNYEPKNDGRVMANGQDFMKYHVLGDDGSMTVKSDRDFGSGQQVFEDYGDNPNSLYLEAHGFVPFSNPFDCAELPNPVITDEKVLNVMKKLKIVEGEQNYCPPVCVKADGEVETNTRSYAYYAVAALGKFPTKLKYCEVNMDDPAYAGSACIRWGGSGKAVNELISVAANEGIKNFGSSIDEDEKRVKTLEGNEALAVRYRLSKKRILSEVASSVGVVEEKAKVVSDDPTSLAEKVANFNAFIESLNFPTNYLTAYLAGAEQRVGTKASRKIVAGEPYITVPNVAVMSSDTAATDSSLVNELIARGKSMNDDFHTLLFFTMHERFVSKSKSKWWPYLTLLPTLQDYQEYHPNFFSDEKLEGLLGSPVRELILKNQGKIKRNFQGVSGDVAVLEAFGKAWTVENYSWAMTVLDSRSIWWSGMRHLVPLLDLINCQEGPAGSTVHATNLDSGGKNAVTLAPWSFKEGEQVFENYGQPNHIYFLFHGFVLQSNAHDCSLIMASVGPNDGGARDMDELKRRMEEGGFNSYSAEFCVNEKNVKEETENLMNFLSIKDGLTKVDASVGVEHVEAQLKKYPEVEPLADDAGFDEKCMRSLVEGEKKMLGLVLAELQGRKDEL</sequence>
<evidence type="ECO:0000313" key="2">
    <source>
        <dbReference type="EMBL" id="GMI16575.1"/>
    </source>
</evidence>
<accession>A0A9W7FR03</accession>
<evidence type="ECO:0008006" key="4">
    <source>
        <dbReference type="Google" id="ProtNLM"/>
    </source>
</evidence>
<feature type="chain" id="PRO_5040861861" description="SET domain-containing protein" evidence="1">
    <location>
        <begin position="23"/>
        <end position="872"/>
    </location>
</feature>
<dbReference type="Gene3D" id="3.90.1410.10">
    <property type="entry name" value="set domain protein methyltransferase, domain 1"/>
    <property type="match status" value="2"/>
</dbReference>
<protein>
    <recommendedName>
        <fullName evidence="4">SET domain-containing protein</fullName>
    </recommendedName>
</protein>
<organism evidence="2 3">
    <name type="scientific">Triparma laevis f. longispina</name>
    <dbReference type="NCBI Taxonomy" id="1714387"/>
    <lineage>
        <taxon>Eukaryota</taxon>
        <taxon>Sar</taxon>
        <taxon>Stramenopiles</taxon>
        <taxon>Ochrophyta</taxon>
        <taxon>Bolidophyceae</taxon>
        <taxon>Parmales</taxon>
        <taxon>Triparmaceae</taxon>
        <taxon>Triparma</taxon>
    </lineage>
</organism>
<dbReference type="SUPFAM" id="SSF82199">
    <property type="entry name" value="SET domain"/>
    <property type="match status" value="2"/>
</dbReference>
<dbReference type="InterPro" id="IPR050600">
    <property type="entry name" value="SETD3_SETD6_MTase"/>
</dbReference>